<dbReference type="RefSeq" id="WP_179604319.1">
    <property type="nucleotide sequence ID" value="NZ_BAABEH010000001.1"/>
</dbReference>
<gene>
    <name evidence="2" type="ORF">HNR13_000539</name>
</gene>
<evidence type="ECO:0000256" key="1">
    <source>
        <dbReference type="SAM" id="Phobius"/>
    </source>
</evidence>
<keyword evidence="1" id="KW-0812">Transmembrane</keyword>
<accession>A0A853CP80</accession>
<feature type="transmembrane region" description="Helical" evidence="1">
    <location>
        <begin position="16"/>
        <end position="40"/>
    </location>
</feature>
<dbReference type="EMBL" id="JACCFL010000001">
    <property type="protein sequence ID" value="NYJ22252.1"/>
    <property type="molecule type" value="Genomic_DNA"/>
</dbReference>
<comment type="caution">
    <text evidence="2">The sequence shown here is derived from an EMBL/GenBank/DDBJ whole genome shotgun (WGS) entry which is preliminary data.</text>
</comment>
<protein>
    <submittedName>
        <fullName evidence="2">Uncharacterized protein</fullName>
    </submittedName>
</protein>
<sequence>MSTEAHRPKTRRTPNLAITVLVTIYVVALISAVVLYFVGFAVRPTDAAGATDVFAWANRLGVLGVFGGMLHLAVAAIRHVVEDNAR</sequence>
<reference evidence="2 3" key="1">
    <citation type="submission" date="2020-07" db="EMBL/GenBank/DDBJ databases">
        <title>Sequencing the genomes of 1000 actinobacteria strains.</title>
        <authorList>
            <person name="Klenk H.-P."/>
        </authorList>
    </citation>
    <scope>NUCLEOTIDE SEQUENCE [LARGE SCALE GENOMIC DNA]</scope>
    <source>
        <strain evidence="2 3">DSM 15165</strain>
    </source>
</reference>
<organism evidence="2 3">
    <name type="scientific">Leifsonia shinshuensis</name>
    <dbReference type="NCBI Taxonomy" id="150026"/>
    <lineage>
        <taxon>Bacteria</taxon>
        <taxon>Bacillati</taxon>
        <taxon>Actinomycetota</taxon>
        <taxon>Actinomycetes</taxon>
        <taxon>Micrococcales</taxon>
        <taxon>Microbacteriaceae</taxon>
        <taxon>Leifsonia</taxon>
    </lineage>
</organism>
<dbReference type="Proteomes" id="UP000578352">
    <property type="component" value="Unassembled WGS sequence"/>
</dbReference>
<evidence type="ECO:0000313" key="3">
    <source>
        <dbReference type="Proteomes" id="UP000578352"/>
    </source>
</evidence>
<dbReference type="AlphaFoldDB" id="A0A853CP80"/>
<keyword evidence="1" id="KW-1133">Transmembrane helix</keyword>
<feature type="transmembrane region" description="Helical" evidence="1">
    <location>
        <begin position="60"/>
        <end position="81"/>
    </location>
</feature>
<proteinExistence type="predicted"/>
<name>A0A853CP80_9MICO</name>
<keyword evidence="1" id="KW-0472">Membrane</keyword>
<evidence type="ECO:0000313" key="2">
    <source>
        <dbReference type="EMBL" id="NYJ22252.1"/>
    </source>
</evidence>